<comment type="caution">
    <text evidence="2">The sequence shown here is derived from an EMBL/GenBank/DDBJ whole genome shotgun (WGS) entry which is preliminary data.</text>
</comment>
<keyword evidence="3" id="KW-1185">Reference proteome</keyword>
<evidence type="ECO:0000313" key="3">
    <source>
        <dbReference type="Proteomes" id="UP000654075"/>
    </source>
</evidence>
<accession>A0A813GKE3</accession>
<gene>
    <name evidence="2" type="ORF">PGLA1383_LOCUS43831</name>
</gene>
<feature type="region of interest" description="Disordered" evidence="1">
    <location>
        <begin position="27"/>
        <end position="47"/>
    </location>
</feature>
<reference evidence="2" key="1">
    <citation type="submission" date="2021-02" db="EMBL/GenBank/DDBJ databases">
        <authorList>
            <person name="Dougan E. K."/>
            <person name="Rhodes N."/>
            <person name="Thang M."/>
            <person name="Chan C."/>
        </authorList>
    </citation>
    <scope>NUCLEOTIDE SEQUENCE</scope>
</reference>
<evidence type="ECO:0000313" key="2">
    <source>
        <dbReference type="EMBL" id="CAE8626959.1"/>
    </source>
</evidence>
<organism evidence="2 3">
    <name type="scientific">Polarella glacialis</name>
    <name type="common">Dinoflagellate</name>
    <dbReference type="NCBI Taxonomy" id="89957"/>
    <lineage>
        <taxon>Eukaryota</taxon>
        <taxon>Sar</taxon>
        <taxon>Alveolata</taxon>
        <taxon>Dinophyceae</taxon>
        <taxon>Suessiales</taxon>
        <taxon>Suessiaceae</taxon>
        <taxon>Polarella</taxon>
    </lineage>
</organism>
<feature type="region of interest" description="Disordered" evidence="1">
    <location>
        <begin position="514"/>
        <end position="542"/>
    </location>
</feature>
<feature type="region of interest" description="Disordered" evidence="1">
    <location>
        <begin position="377"/>
        <end position="396"/>
    </location>
</feature>
<dbReference type="Proteomes" id="UP000654075">
    <property type="component" value="Unassembled WGS sequence"/>
</dbReference>
<protein>
    <recommendedName>
        <fullName evidence="4">FAST kinase leucine-rich domain-containing protein</fullName>
    </recommendedName>
</protein>
<dbReference type="OrthoDB" id="332380at2759"/>
<name>A0A813GKE3_POLGL</name>
<evidence type="ECO:0008006" key="4">
    <source>
        <dbReference type="Google" id="ProtNLM"/>
    </source>
</evidence>
<dbReference type="AlphaFoldDB" id="A0A813GKE3"/>
<sequence>MSSAVRKPQRRVLQYVLSGISELAPLEPGWKKGGAATQTQTHQEQRDLRRLRSRARREGRDPATVQLTTPAQVAALGAGRARPRLPGGSSAALLGPRLQLNRLDLLPPTRTMDAAALGRAASIAAREPAGASTLLWAGLGTRARELHSSLDPQDLALLIKGMARAQHRDAELTELLLDRAVSRLAYFDSRHLAMVLAGLVQARIPAESLAPVLEELKLRVTEIRGAAELSMVLAALSRLGDGGLALALAGGDSQSLVSGLAAQVQARLSADRFHVRDLAVVASAYCRLNFLEPRHMAHIVGSARFSLHEATPRELSQLVVAASRSRPSGTEELLAEAAKLAAQKVPFMLPTELGATAYAFGQVAGRFLVGGGGLEPSEGLAERPHGSGTEGQGDFNEREDKSLKAAVAAAELLRAVAQEASSSANSACLQPRECAAILQSCARWRLPLPASELAALSRAAVAGSFASRSELLAASRSLHALSRLLPPAESREQVPDALLPTWTAAQQLDSGLRAHLTGNGRESPPAGGDGGEPPGEVASQEPVDQGTLARVVEACFLFNQALSTCSSPPDRISPSPVANSGSTEDALASPPPLAAAVSLALQRSGPGRETAANQDIVARLRALGCGPDDPLLGVLTLPSAEEDA</sequence>
<evidence type="ECO:0000256" key="1">
    <source>
        <dbReference type="SAM" id="MobiDB-lite"/>
    </source>
</evidence>
<feature type="region of interest" description="Disordered" evidence="1">
    <location>
        <begin position="566"/>
        <end position="590"/>
    </location>
</feature>
<dbReference type="EMBL" id="CAJNNV010029079">
    <property type="protein sequence ID" value="CAE8626959.1"/>
    <property type="molecule type" value="Genomic_DNA"/>
</dbReference>
<proteinExistence type="predicted"/>